<feature type="compositionally biased region" description="Polar residues" evidence="3">
    <location>
        <begin position="687"/>
        <end position="730"/>
    </location>
</feature>
<dbReference type="Pfam" id="PF00179">
    <property type="entry name" value="UQ_con"/>
    <property type="match status" value="1"/>
</dbReference>
<dbReference type="PROSITE" id="PS50127">
    <property type="entry name" value="UBC_2"/>
    <property type="match status" value="1"/>
</dbReference>
<keyword evidence="2" id="KW-0833">Ubl conjugation pathway</keyword>
<evidence type="ECO:0000313" key="6">
    <source>
        <dbReference type="Proteomes" id="UP001310890"/>
    </source>
</evidence>
<evidence type="ECO:0000259" key="4">
    <source>
        <dbReference type="PROSITE" id="PS50127"/>
    </source>
</evidence>
<dbReference type="InterPro" id="IPR016135">
    <property type="entry name" value="UBQ-conjugating_enzyme/RWD"/>
</dbReference>
<dbReference type="PANTHER" id="PTHR46116:SF15">
    <property type="entry name" value="(E3-INDEPENDENT) E2 UBIQUITIN-CONJUGATING ENZYME"/>
    <property type="match status" value="1"/>
</dbReference>
<dbReference type="GO" id="GO:0061631">
    <property type="term" value="F:ubiquitin conjugating enzyme activity"/>
    <property type="evidence" value="ECO:0007669"/>
    <property type="project" value="TreeGrafter"/>
</dbReference>
<dbReference type="AlphaFoldDB" id="A0AAN7TL42"/>
<dbReference type="InterPro" id="IPR057735">
    <property type="entry name" value="UBE2O-like_tSH3-B"/>
</dbReference>
<feature type="compositionally biased region" description="Low complexity" evidence="3">
    <location>
        <begin position="663"/>
        <end position="673"/>
    </location>
</feature>
<proteinExistence type="predicted"/>
<evidence type="ECO:0000256" key="2">
    <source>
        <dbReference type="ARBA" id="ARBA00022786"/>
    </source>
</evidence>
<feature type="region of interest" description="Disordered" evidence="3">
    <location>
        <begin position="573"/>
        <end position="607"/>
    </location>
</feature>
<dbReference type="Gene3D" id="3.10.110.10">
    <property type="entry name" value="Ubiquitin Conjugating Enzyme"/>
    <property type="match status" value="1"/>
</dbReference>
<dbReference type="EMBL" id="JAVRRL010000083">
    <property type="protein sequence ID" value="KAK5108556.1"/>
    <property type="molecule type" value="Genomic_DNA"/>
</dbReference>
<evidence type="ECO:0000256" key="3">
    <source>
        <dbReference type="SAM" id="MobiDB-lite"/>
    </source>
</evidence>
<comment type="caution">
    <text evidence="5">The sequence shown here is derived from an EMBL/GenBank/DDBJ whole genome shotgun (WGS) entry which is preliminary data.</text>
</comment>
<feature type="compositionally biased region" description="Acidic residues" evidence="3">
    <location>
        <begin position="578"/>
        <end position="607"/>
    </location>
</feature>
<name>A0AAN7TL42_9PEZI</name>
<dbReference type="Proteomes" id="UP001310890">
    <property type="component" value="Unassembled WGS sequence"/>
</dbReference>
<evidence type="ECO:0000313" key="5">
    <source>
        <dbReference type="EMBL" id="KAK5108556.1"/>
    </source>
</evidence>
<reference evidence="5" key="1">
    <citation type="submission" date="2023-08" db="EMBL/GenBank/DDBJ databases">
        <title>Black Yeasts Isolated from many extreme environments.</title>
        <authorList>
            <person name="Coleine C."/>
            <person name="Stajich J.E."/>
            <person name="Selbmann L."/>
        </authorList>
    </citation>
    <scope>NUCLEOTIDE SEQUENCE</scope>
    <source>
        <strain evidence="5">CCFEE 5401</strain>
    </source>
</reference>
<dbReference type="SMART" id="SM00212">
    <property type="entry name" value="UBCc"/>
    <property type="match status" value="1"/>
</dbReference>
<feature type="region of interest" description="Disordered" evidence="3">
    <location>
        <begin position="26"/>
        <end position="48"/>
    </location>
</feature>
<dbReference type="Pfam" id="PF23046">
    <property type="entry name" value="tSH3-B_UBE2O"/>
    <property type="match status" value="1"/>
</dbReference>
<dbReference type="PANTHER" id="PTHR46116">
    <property type="entry name" value="(E3-INDEPENDENT) E2 UBIQUITIN-CONJUGATING ENZYME"/>
    <property type="match status" value="1"/>
</dbReference>
<protein>
    <recommendedName>
        <fullName evidence="4">UBC core domain-containing protein</fullName>
    </recommendedName>
</protein>
<feature type="region of interest" description="Disordered" evidence="3">
    <location>
        <begin position="655"/>
        <end position="737"/>
    </location>
</feature>
<dbReference type="InterPro" id="IPR000608">
    <property type="entry name" value="UBC"/>
</dbReference>
<sequence length="985" mass="108835">MESTLHVDDIVESLAVAGNLGVVERTHADIDTHNPRPQDVEDGPIKRHRDIPQPDFRRFLKDGIPPKGTVLVRWQNSQDVQLAPADKMKVLDRSLLIGDVVKKDAKDAMSGVIINTHIKCALQPVYDVTFKGRTLKGLLPPTELLPGFSRPSRRTRPPLIVDVPSSELQEVDDLAEESLVIYKDWIGTVIGLVEKLTLKLTDNCVVELINGDDRIEHADGAHEPFAVGDLVVTKKGDLRTGRWIFGQYNPNTPPVGTVVESRPSSIDVSWLQRRIGSAGGEEPPAVLEREELESEAFKVYDRSRRPATQRYGSAPNSTISTISNSEIDARLNMRVRFRDLAGACVKYDGSDTSLSSKLTRLERSEMLGYDLNVFDIERFETSVTVQWQDLSMTVERSIDLIPDSSLDDEHAAWPGEIAHSLDFSTAPGMEAVERPSRVGVIQTVDAAERMAKIKWAPDAVLEYAIGEKDEAGFRQLLTGAVGVANGAVEEVSLYDIEAPGAMNMRRGDIVLVANKQWQHGNSEVLPRGIDWVGEVVDTCLDGTLVVRLGAADEVLDVRQRREDVVVALRSDGTMDEPAWGEDDDEAMYDEMYDGSDPEDSEDDDEEHDWLDDEEMMDAQAVYEDDTGRILDEWEVENEDWESDAEDEDVPMSLAAREPDEDTTPPTSTSATPPKLVRESQPPEPNDDSTQPTTNATPESPPQYLTLSTAVPANHPHATQSSTNTPAQMRSIQKDHRILSRPSALPEGIYVRTWESRLDLIRVLLIGPEETPYAHAPFVVDLYLPPTYPSEAPKAFFHSWASPGAEGGVGRVNPNLYEDGTICLSLLGTWSGNKGEGWVAGRSTVLQVLVSLLGLVLVREPYFNEAGYEHLAGLDSSRRAAGLYGERVSLRARGFVVVALEDRASSGVDKAVLRGLEGFEDVVKWLYYAPAGPRLLGRVIEESEVVLSRSISPEEAVQEVDGVRVMSKGACIPLRRVLERLRGLQR</sequence>
<feature type="domain" description="UBC core" evidence="4">
    <location>
        <begin position="726"/>
        <end position="896"/>
    </location>
</feature>
<dbReference type="SUPFAM" id="SSF54495">
    <property type="entry name" value="UBC-like"/>
    <property type="match status" value="1"/>
</dbReference>
<keyword evidence="1" id="KW-0808">Transferase</keyword>
<accession>A0AAN7TL42</accession>
<evidence type="ECO:0000256" key="1">
    <source>
        <dbReference type="ARBA" id="ARBA00022679"/>
    </source>
</evidence>
<organism evidence="5 6">
    <name type="scientific">Meristemomyces frigidus</name>
    <dbReference type="NCBI Taxonomy" id="1508187"/>
    <lineage>
        <taxon>Eukaryota</taxon>
        <taxon>Fungi</taxon>
        <taxon>Dikarya</taxon>
        <taxon>Ascomycota</taxon>
        <taxon>Pezizomycotina</taxon>
        <taxon>Dothideomycetes</taxon>
        <taxon>Dothideomycetidae</taxon>
        <taxon>Mycosphaerellales</taxon>
        <taxon>Teratosphaeriaceae</taxon>
        <taxon>Meristemomyces</taxon>
    </lineage>
</organism>
<gene>
    <name evidence="5" type="ORF">LTR62_008213</name>
</gene>